<evidence type="ECO:0000259" key="1">
    <source>
        <dbReference type="Pfam" id="PF04073"/>
    </source>
</evidence>
<sequence>MKNFLDEADIEADFYEFSEPTLSVEDASRQLGVNPEKIIKSLVFKDEDDSPVLAIVAGDKRVDEDKLSKVHGSRVKMAKARDVEEFSGYKIGEVPPVSHGLKTIIDTEIMDFDSIIAGGGSTHTLVELDPRDIARITDAKLAKIS</sequence>
<proteinExistence type="predicted"/>
<dbReference type="GO" id="GO:0002161">
    <property type="term" value="F:aminoacyl-tRNA deacylase activity"/>
    <property type="evidence" value="ECO:0007669"/>
    <property type="project" value="InterPro"/>
</dbReference>
<dbReference type="PANTHER" id="PTHR30411">
    <property type="entry name" value="CYTOPLASMIC PROTEIN"/>
    <property type="match status" value="1"/>
</dbReference>
<evidence type="ECO:0000313" key="2">
    <source>
        <dbReference type="EMBL" id="KXA95488.1"/>
    </source>
</evidence>
<name>A0A133UMP2_9EURY</name>
<evidence type="ECO:0000313" key="3">
    <source>
        <dbReference type="Proteomes" id="UP000070155"/>
    </source>
</evidence>
<dbReference type="EMBL" id="LHXQ01000003">
    <property type="protein sequence ID" value="KXA95488.1"/>
    <property type="molecule type" value="Genomic_DNA"/>
</dbReference>
<keyword evidence="3" id="KW-1185">Reference proteome</keyword>
<feature type="domain" description="YbaK/aminoacyl-tRNA synthetase-associated" evidence="1">
    <location>
        <begin position="19"/>
        <end position="135"/>
    </location>
</feature>
<dbReference type="AlphaFoldDB" id="A0A133UMP2"/>
<organism evidence="2 3">
    <name type="scientific">candidate division MSBL1 archaeon SCGC-AAA259I07</name>
    <dbReference type="NCBI Taxonomy" id="1698266"/>
    <lineage>
        <taxon>Archaea</taxon>
        <taxon>Methanobacteriati</taxon>
        <taxon>Methanobacteriota</taxon>
        <taxon>candidate division MSBL1</taxon>
    </lineage>
</organism>
<dbReference type="CDD" id="cd04333">
    <property type="entry name" value="ProX_deacylase"/>
    <property type="match status" value="1"/>
</dbReference>
<dbReference type="InterPro" id="IPR007214">
    <property type="entry name" value="YbaK/aa-tRNA-synth-assoc-dom"/>
</dbReference>
<comment type="caution">
    <text evidence="2">The sequence shown here is derived from an EMBL/GenBank/DDBJ whole genome shotgun (WGS) entry which is preliminary data.</text>
</comment>
<reference evidence="2 3" key="1">
    <citation type="journal article" date="2016" name="Sci. Rep.">
        <title>Metabolic traits of an uncultured archaeal lineage -MSBL1- from brine pools of the Red Sea.</title>
        <authorList>
            <person name="Mwirichia R."/>
            <person name="Alam I."/>
            <person name="Rashid M."/>
            <person name="Vinu M."/>
            <person name="Ba-Alawi W."/>
            <person name="Anthony Kamau A."/>
            <person name="Kamanda Ngugi D."/>
            <person name="Goker M."/>
            <person name="Klenk H.P."/>
            <person name="Bajic V."/>
            <person name="Stingl U."/>
        </authorList>
    </citation>
    <scope>NUCLEOTIDE SEQUENCE [LARGE SCALE GENOMIC DNA]</scope>
    <source>
        <strain evidence="2">SCGC-AAA259I07</strain>
    </source>
</reference>
<gene>
    <name evidence="2" type="ORF">AKJ36_00505</name>
</gene>
<dbReference type="SUPFAM" id="SSF55826">
    <property type="entry name" value="YbaK/ProRS associated domain"/>
    <property type="match status" value="1"/>
</dbReference>
<dbReference type="InterPro" id="IPR036754">
    <property type="entry name" value="YbaK/aa-tRNA-synt-asso_dom_sf"/>
</dbReference>
<dbReference type="Gene3D" id="3.90.960.10">
    <property type="entry name" value="YbaK/aminoacyl-tRNA synthetase-associated domain"/>
    <property type="match status" value="1"/>
</dbReference>
<accession>A0A133UMP2</accession>
<dbReference type="PANTHER" id="PTHR30411:SF1">
    <property type="entry name" value="CYTOPLASMIC PROTEIN"/>
    <property type="match status" value="1"/>
</dbReference>
<dbReference type="Pfam" id="PF04073">
    <property type="entry name" value="tRNA_edit"/>
    <property type="match status" value="1"/>
</dbReference>
<dbReference type="Proteomes" id="UP000070155">
    <property type="component" value="Unassembled WGS sequence"/>
</dbReference>
<protein>
    <recommendedName>
        <fullName evidence="1">YbaK/aminoacyl-tRNA synthetase-associated domain-containing protein</fullName>
    </recommendedName>
</protein>